<feature type="signal peptide" evidence="1">
    <location>
        <begin position="1"/>
        <end position="27"/>
    </location>
</feature>
<dbReference type="AlphaFoldDB" id="A0A6M1LKF3"/>
<comment type="caution">
    <text evidence="2">The sequence shown here is derived from an EMBL/GenBank/DDBJ whole genome shotgun (WGS) entry which is preliminary data.</text>
</comment>
<dbReference type="InterPro" id="IPR018673">
    <property type="entry name" value="DUF2141"/>
</dbReference>
<keyword evidence="3" id="KW-1185">Reference proteome</keyword>
<protein>
    <submittedName>
        <fullName evidence="2">DUF2141 domain-containing protein</fullName>
    </submittedName>
</protein>
<dbReference type="Proteomes" id="UP000475385">
    <property type="component" value="Unassembled WGS sequence"/>
</dbReference>
<gene>
    <name evidence="2" type="ORF">G3576_12405</name>
</gene>
<dbReference type="EMBL" id="JAAIKB010000004">
    <property type="protein sequence ID" value="NGM20818.1"/>
    <property type="molecule type" value="Genomic_DNA"/>
</dbReference>
<organism evidence="2 3">
    <name type="scientific">Falsiroseomonas algicola</name>
    <dbReference type="NCBI Taxonomy" id="2716930"/>
    <lineage>
        <taxon>Bacteria</taxon>
        <taxon>Pseudomonadati</taxon>
        <taxon>Pseudomonadota</taxon>
        <taxon>Alphaproteobacteria</taxon>
        <taxon>Acetobacterales</taxon>
        <taxon>Roseomonadaceae</taxon>
        <taxon>Falsiroseomonas</taxon>
    </lineage>
</organism>
<proteinExistence type="predicted"/>
<evidence type="ECO:0000313" key="3">
    <source>
        <dbReference type="Proteomes" id="UP000475385"/>
    </source>
</evidence>
<evidence type="ECO:0000313" key="2">
    <source>
        <dbReference type="EMBL" id="NGM20818.1"/>
    </source>
</evidence>
<keyword evidence="1" id="KW-0732">Signal</keyword>
<reference evidence="2 3" key="2">
    <citation type="submission" date="2020-03" db="EMBL/GenBank/DDBJ databases">
        <title>Roseomonas stagni sp. nov., isolated from pond water in Japan.</title>
        <authorList>
            <person name="Furuhata K."/>
            <person name="Miyamoto H."/>
            <person name="Goto K."/>
        </authorList>
    </citation>
    <scope>NUCLEOTIDE SEQUENCE [LARGE SCALE GENOMIC DNA]</scope>
    <source>
        <strain evidence="2 3">PeD5</strain>
    </source>
</reference>
<reference evidence="2 3" key="1">
    <citation type="submission" date="2020-02" db="EMBL/GenBank/DDBJ databases">
        <authorList>
            <person name="Kim H.M."/>
            <person name="Jeon C.O."/>
        </authorList>
    </citation>
    <scope>NUCLEOTIDE SEQUENCE [LARGE SCALE GENOMIC DNA]</scope>
    <source>
        <strain evidence="2 3">PeD5</strain>
    </source>
</reference>
<dbReference type="Pfam" id="PF09912">
    <property type="entry name" value="DUF2141"/>
    <property type="match status" value="1"/>
</dbReference>
<name>A0A6M1LKF3_9PROT</name>
<evidence type="ECO:0000256" key="1">
    <source>
        <dbReference type="SAM" id="SignalP"/>
    </source>
</evidence>
<feature type="chain" id="PRO_5026938992" evidence="1">
    <location>
        <begin position="28"/>
        <end position="149"/>
    </location>
</feature>
<sequence length="149" mass="15774">MSIRRPPPMRRLLMMACLLLSATPSLAAELVVGVTNIRSADGTIGCLLFSAERGFPGDPAAAQARLSLPARPAGVTCRFTGIAPGTYAVGVSHDANGNGRTDTNFFGIPTEDWGVSNNIRPGMRAPRFDEAALPVTEGPAWRIEVQLGR</sequence>
<accession>A0A6M1LKF3</accession>